<dbReference type="STRING" id="273121.WS0339"/>
<name>Q7MAC3_WOLSU</name>
<dbReference type="eggNOG" id="COG2607">
    <property type="taxonomic scope" value="Bacteria"/>
</dbReference>
<keyword evidence="2" id="KW-1185">Reference proteome</keyword>
<dbReference type="InterPro" id="IPR008533">
    <property type="entry name" value="DUF815"/>
</dbReference>
<dbReference type="HOGENOM" id="CLU_039512_0_0_7"/>
<evidence type="ECO:0000313" key="2">
    <source>
        <dbReference type="Proteomes" id="UP000000422"/>
    </source>
</evidence>
<reference evidence="1 2" key="1">
    <citation type="journal article" date="2003" name="Proc. Natl. Acad. Sci. U.S.A.">
        <title>Complete genome sequence and analysis of Wolinella succinogenes.</title>
        <authorList>
            <person name="Baar C."/>
            <person name="Eppinger M."/>
            <person name="Raddatz G."/>
            <person name="Simon JM."/>
            <person name="Lanz C."/>
            <person name="Klimmek O."/>
            <person name="Nandakumar R."/>
            <person name="Gross R."/>
            <person name="Rosinus A."/>
            <person name="Keller H."/>
            <person name="Jagtap P."/>
            <person name="Linke B."/>
            <person name="Meyer F."/>
            <person name="Lederer H."/>
            <person name="Schuster S.C."/>
        </authorList>
    </citation>
    <scope>NUCLEOTIDE SEQUENCE [LARGE SCALE GENOMIC DNA]</scope>
    <source>
        <strain evidence="2">ATCC 29543 / DSM 1740 / CCUG 13145 / JCM 31913 / LMG 7466 / NCTC 11488 / FDC 602W</strain>
    </source>
</reference>
<dbReference type="KEGG" id="wsu:WS0339"/>
<protein>
    <submittedName>
        <fullName evidence="1">PUTATIVE ATP/GTP-BINDING PROTEIN</fullName>
    </submittedName>
</protein>
<gene>
    <name evidence="1" type="ordered locus">WS0339</name>
</gene>
<proteinExistence type="predicted"/>
<dbReference type="Proteomes" id="UP000000422">
    <property type="component" value="Chromosome"/>
</dbReference>
<dbReference type="InterPro" id="IPR027417">
    <property type="entry name" value="P-loop_NTPase"/>
</dbReference>
<dbReference type="RefSeq" id="WP_011138289.1">
    <property type="nucleotide sequence ID" value="NC_005090.1"/>
</dbReference>
<dbReference type="AlphaFoldDB" id="Q7MAC3"/>
<dbReference type="PANTHER" id="PTHR42935">
    <property type="entry name" value="SLR0930 PROTEIN"/>
    <property type="match status" value="1"/>
</dbReference>
<dbReference type="PANTHER" id="PTHR42935:SF1">
    <property type="entry name" value="SLR0930 PROTEIN"/>
    <property type="match status" value="1"/>
</dbReference>
<organism evidence="2">
    <name type="scientific">Wolinella succinogenes (strain ATCC 29543 / DSM 1740 / CCUG 13145 / JCM 31913 / LMG 7466 / NCTC 11488 / FDC 602W)</name>
    <name type="common">Vibrio succinogenes</name>
    <dbReference type="NCBI Taxonomy" id="273121"/>
    <lineage>
        <taxon>Bacteria</taxon>
        <taxon>Pseudomonadati</taxon>
        <taxon>Campylobacterota</taxon>
        <taxon>Epsilonproteobacteria</taxon>
        <taxon>Campylobacterales</taxon>
        <taxon>Helicobacteraceae</taxon>
        <taxon>Wolinella</taxon>
    </lineage>
</organism>
<accession>Q7MAC3</accession>
<dbReference type="SUPFAM" id="SSF52540">
    <property type="entry name" value="P-loop containing nucleoside triphosphate hydrolases"/>
    <property type="match status" value="1"/>
</dbReference>
<dbReference type="Gene3D" id="3.40.50.300">
    <property type="entry name" value="P-loop containing nucleotide triphosphate hydrolases"/>
    <property type="match status" value="1"/>
</dbReference>
<dbReference type="Pfam" id="PF05673">
    <property type="entry name" value="DUF815"/>
    <property type="match status" value="1"/>
</dbReference>
<sequence>MPWEEIYAAIYRPMGRYLHAVREIDEVRLENLGGIERQKRLLVKNTKRFLRGEPAVNALLWGARGTGKSSLIKALLWEYAKEGLRVVEVEKESLGIIPELTDRLRELPYHFILFCDDLSFERGDSSYKPLKSLLEGSIERLPQNIIVYATSNRRHLLPEYKSDNEGAWVGEGEIHLGDAVEEKVSLSDRFALSLGFYQGTLKGYWELVQGYLGGESYPVELEQKAINFATQKGSRSGRTAKQFYDLYRSGLIE</sequence>
<dbReference type="EMBL" id="BX571657">
    <property type="protein sequence ID" value="CAE09489.1"/>
    <property type="molecule type" value="Genomic_DNA"/>
</dbReference>
<evidence type="ECO:0000313" key="1">
    <source>
        <dbReference type="EMBL" id="CAE09489.1"/>
    </source>
</evidence>